<organism evidence="2">
    <name type="scientific">uncultured bacterium</name>
    <name type="common">gcode 4</name>
    <dbReference type="NCBI Taxonomy" id="1234023"/>
    <lineage>
        <taxon>Bacteria</taxon>
        <taxon>environmental samples</taxon>
    </lineage>
</organism>
<feature type="transmembrane region" description="Helical" evidence="1">
    <location>
        <begin position="161"/>
        <end position="185"/>
    </location>
</feature>
<evidence type="ECO:0000256" key="1">
    <source>
        <dbReference type="SAM" id="Phobius"/>
    </source>
</evidence>
<dbReference type="EMBL" id="AMFJ01000001">
    <property type="protein sequence ID" value="EKE30355.1"/>
    <property type="molecule type" value="Genomic_DNA"/>
</dbReference>
<keyword evidence="1" id="KW-0472">Membrane</keyword>
<proteinExistence type="predicted"/>
<sequence length="195" mass="23851">MPYKFLNELPLDDLLWKNLLTQEEADNELEITKMQDKYLNQSKDSEIAAEESKLDKRAQKENRVKYCKIYFLWSLWQADKDYRNEGFSVKWSHTMIPSPVTWIWVVEAERYLMKNNWKIDAAYEEIRKDKWIEGKYQFIKINFAEFYNLFDEKKRNSTNKIVIIIIASILIFLIYTEIVNPTFLAEWMKHWLWRR</sequence>
<dbReference type="AlphaFoldDB" id="K2H397"/>
<evidence type="ECO:0000313" key="2">
    <source>
        <dbReference type="EMBL" id="EKE30355.1"/>
    </source>
</evidence>
<comment type="caution">
    <text evidence="2">The sequence shown here is derived from an EMBL/GenBank/DDBJ whole genome shotgun (WGS) entry which is preliminary data.</text>
</comment>
<keyword evidence="1" id="KW-1133">Transmembrane helix</keyword>
<gene>
    <name evidence="2" type="ORF">ACD_2C00001G0005</name>
</gene>
<accession>K2H397</accession>
<keyword evidence="1" id="KW-0812">Transmembrane</keyword>
<reference evidence="2" key="1">
    <citation type="journal article" date="2012" name="Science">
        <title>Fermentation, hydrogen, and sulfur metabolism in multiple uncultivated bacterial phyla.</title>
        <authorList>
            <person name="Wrighton K.C."/>
            <person name="Thomas B.C."/>
            <person name="Sharon I."/>
            <person name="Miller C.S."/>
            <person name="Castelle C.J."/>
            <person name="VerBerkmoes N.C."/>
            <person name="Wilkins M.J."/>
            <person name="Hettich R.L."/>
            <person name="Lipton M.S."/>
            <person name="Williams K.H."/>
            <person name="Long P.E."/>
            <person name="Banfield J.F."/>
        </authorList>
    </citation>
    <scope>NUCLEOTIDE SEQUENCE [LARGE SCALE GENOMIC DNA]</scope>
</reference>
<protein>
    <submittedName>
        <fullName evidence="2">Uncharacterized protein</fullName>
    </submittedName>
</protein>
<name>K2H397_9BACT</name>